<accession>A0A0P6XMU0</accession>
<proteinExistence type="predicted"/>
<protein>
    <recommendedName>
        <fullName evidence="3">Bacteriocin-protection protein</fullName>
    </recommendedName>
</protein>
<name>A0A0P6XMU0_9CHLR</name>
<dbReference type="AlphaFoldDB" id="A0A0P6XMU0"/>
<organism evidence="1 2">
    <name type="scientific">Leptolinea tardivitalis</name>
    <dbReference type="NCBI Taxonomy" id="229920"/>
    <lineage>
        <taxon>Bacteria</taxon>
        <taxon>Bacillati</taxon>
        <taxon>Chloroflexota</taxon>
        <taxon>Anaerolineae</taxon>
        <taxon>Anaerolineales</taxon>
        <taxon>Anaerolineaceae</taxon>
        <taxon>Leptolinea</taxon>
    </lineage>
</organism>
<evidence type="ECO:0008006" key="3">
    <source>
        <dbReference type="Google" id="ProtNLM"/>
    </source>
</evidence>
<sequence length="194" mass="22944">MNIQFFPDSNAFHQWLAENHSIVPELWVGYYRKESGKQSITYPESVDEALCFGWIDGIRKKLDDESYTARFTPRRPESLWSPFNIKRVQELLALGRMQPAGLSAYDVRKEKIFGEFSYANRSEELAEPYASVFKQHEIAWQYYLSQPPSYRKVVNWWVVCAKKEETRMKRLEELITCCNEARMIPAMQKLKKSR</sequence>
<gene>
    <name evidence="1" type="ORF">ADM99_03295</name>
</gene>
<dbReference type="Proteomes" id="UP000050430">
    <property type="component" value="Unassembled WGS sequence"/>
</dbReference>
<dbReference type="EMBL" id="LGCK01000006">
    <property type="protein sequence ID" value="KPL73263.1"/>
    <property type="molecule type" value="Genomic_DNA"/>
</dbReference>
<evidence type="ECO:0000313" key="1">
    <source>
        <dbReference type="EMBL" id="KPL73263.1"/>
    </source>
</evidence>
<dbReference type="Pfam" id="PF13376">
    <property type="entry name" value="OmdA"/>
    <property type="match status" value="1"/>
</dbReference>
<dbReference type="STRING" id="229920.ADM99_03295"/>
<dbReference type="OrthoDB" id="9796999at2"/>
<reference evidence="1 2" key="1">
    <citation type="submission" date="2015-07" db="EMBL/GenBank/DDBJ databases">
        <title>Genome sequence of Leptolinea tardivitalis DSM 16556.</title>
        <authorList>
            <person name="Hemp J."/>
            <person name="Ward L.M."/>
            <person name="Pace L.A."/>
            <person name="Fischer W.W."/>
        </authorList>
    </citation>
    <scope>NUCLEOTIDE SEQUENCE [LARGE SCALE GENOMIC DNA]</scope>
    <source>
        <strain evidence="1 2">YMTK-2</strain>
    </source>
</reference>
<comment type="caution">
    <text evidence="1">The sequence shown here is derived from an EMBL/GenBank/DDBJ whole genome shotgun (WGS) entry which is preliminary data.</text>
</comment>
<keyword evidence="2" id="KW-1185">Reference proteome</keyword>
<evidence type="ECO:0000313" key="2">
    <source>
        <dbReference type="Proteomes" id="UP000050430"/>
    </source>
</evidence>
<dbReference type="RefSeq" id="WP_062421668.1">
    <property type="nucleotide sequence ID" value="NZ_BBYA01000009.1"/>
</dbReference>